<evidence type="ECO:0000313" key="1">
    <source>
        <dbReference type="EMBL" id="CAG9992726.1"/>
    </source>
</evidence>
<dbReference type="PANTHER" id="PTHR36142:SF2">
    <property type="entry name" value="METALLO-HYDROLASE_OXIDOREDUCTASE SUPERFAMILY PROTEIN"/>
    <property type="match status" value="1"/>
</dbReference>
<evidence type="ECO:0000313" key="2">
    <source>
        <dbReference type="Proteomes" id="UP000754883"/>
    </source>
</evidence>
<dbReference type="Proteomes" id="UP000754883">
    <property type="component" value="Unassembled WGS sequence"/>
</dbReference>
<accession>A0A9N9Y8E1</accession>
<reference evidence="1 2" key="2">
    <citation type="submission" date="2021-10" db="EMBL/GenBank/DDBJ databases">
        <authorList>
            <person name="Piombo E."/>
        </authorList>
    </citation>
    <scope>NUCLEOTIDE SEQUENCE [LARGE SCALE GENOMIC DNA]</scope>
</reference>
<organism evidence="1 2">
    <name type="scientific">Clonostachys byssicola</name>
    <dbReference type="NCBI Taxonomy" id="160290"/>
    <lineage>
        <taxon>Eukaryota</taxon>
        <taxon>Fungi</taxon>
        <taxon>Dikarya</taxon>
        <taxon>Ascomycota</taxon>
        <taxon>Pezizomycotina</taxon>
        <taxon>Sordariomycetes</taxon>
        <taxon>Hypocreomycetidae</taxon>
        <taxon>Hypocreales</taxon>
        <taxon>Bionectriaceae</taxon>
        <taxon>Clonostachys</taxon>
    </lineage>
</organism>
<dbReference type="Gene3D" id="3.60.15.10">
    <property type="entry name" value="Ribonuclease Z/Hydroxyacylglutathione hydrolase-like"/>
    <property type="match status" value="1"/>
</dbReference>
<reference evidence="2" key="1">
    <citation type="submission" date="2019-06" db="EMBL/GenBank/DDBJ databases">
        <authorList>
            <person name="Broberg M."/>
        </authorList>
    </citation>
    <scope>NUCLEOTIDE SEQUENCE [LARGE SCALE GENOMIC DNA]</scope>
</reference>
<dbReference type="SUPFAM" id="SSF56281">
    <property type="entry name" value="Metallo-hydrolase/oxidoreductase"/>
    <property type="match status" value="1"/>
</dbReference>
<gene>
    <name evidence="1" type="ORF">CBYS24578_00010920</name>
</gene>
<dbReference type="AlphaFoldDB" id="A0A9N9Y8E1"/>
<dbReference type="OrthoDB" id="9971601at2759"/>
<dbReference type="PANTHER" id="PTHR36142">
    <property type="entry name" value="METALLO-HYDROLASE/OXIDOREDUCTASE SUPERFAMILY PROTEIN"/>
    <property type="match status" value="1"/>
</dbReference>
<name>A0A9N9Y8E1_9HYPO</name>
<dbReference type="InterPro" id="IPR036866">
    <property type="entry name" value="RibonucZ/Hydroxyglut_hydro"/>
</dbReference>
<dbReference type="EMBL" id="CABFNO020001496">
    <property type="protein sequence ID" value="CAG9992726.1"/>
    <property type="molecule type" value="Genomic_DNA"/>
</dbReference>
<protein>
    <submittedName>
        <fullName evidence="1">Uncharacterized protein</fullName>
    </submittedName>
</protein>
<proteinExistence type="predicted"/>
<sequence length="352" mass="39353">MAHEKKASSPETFHVSGLDEWRQALHNTGRRPLLTHLNADTTWLIQIPRPTQISRPPQVRTHFNILIDPWLQGPQSDVAWWFSTQWHVVASSVDTLAKLNEIIYQLEQPGANRETSSEGGHNMIDVVVISHEFTDHCHQATLQELPKSTPVIATDIASDLIRSWGHFDTVVTAPGLEKDAPWTSLKHVCSCLPDWLAIGRVVTPGNSLYYHSAILIAFDLCDDGEQQRDLGEAVIYSPHGISGEDLAFVPSSGVKTLALLHGLHDVSIWMTKQLNLGALNGIRAVEASRARYWIATHDEIKKGGGFIAPLLRRVQYTPQQAIEYERKRLQDECDLPTYTFKELGSGDGLILR</sequence>
<comment type="caution">
    <text evidence="1">The sequence shown here is derived from an EMBL/GenBank/DDBJ whole genome shotgun (WGS) entry which is preliminary data.</text>
</comment>
<keyword evidence="2" id="KW-1185">Reference proteome</keyword>